<evidence type="ECO:0000313" key="1">
    <source>
        <dbReference type="EMBL" id="JAE07374.1"/>
    </source>
</evidence>
<reference evidence="1" key="2">
    <citation type="journal article" date="2015" name="Data Brief">
        <title>Shoot transcriptome of the giant reed, Arundo donax.</title>
        <authorList>
            <person name="Barrero R.A."/>
            <person name="Guerrero F.D."/>
            <person name="Moolhuijzen P."/>
            <person name="Goolsby J.A."/>
            <person name="Tidwell J."/>
            <person name="Bellgard S.E."/>
            <person name="Bellgard M.I."/>
        </authorList>
    </citation>
    <scope>NUCLEOTIDE SEQUENCE</scope>
    <source>
        <tissue evidence="1">Shoot tissue taken approximately 20 cm above the soil surface</tissue>
    </source>
</reference>
<proteinExistence type="predicted"/>
<reference evidence="1" key="1">
    <citation type="submission" date="2014-09" db="EMBL/GenBank/DDBJ databases">
        <authorList>
            <person name="Magalhaes I.L.F."/>
            <person name="Oliveira U."/>
            <person name="Santos F.R."/>
            <person name="Vidigal T.H.D.A."/>
            <person name="Brescovit A.D."/>
            <person name="Santos A.J."/>
        </authorList>
    </citation>
    <scope>NUCLEOTIDE SEQUENCE</scope>
    <source>
        <tissue evidence="1">Shoot tissue taken approximately 20 cm above the soil surface</tissue>
    </source>
</reference>
<dbReference type="EMBL" id="GBRH01190522">
    <property type="protein sequence ID" value="JAE07374.1"/>
    <property type="molecule type" value="Transcribed_RNA"/>
</dbReference>
<protein>
    <submittedName>
        <fullName evidence="1">Uncharacterized protein</fullName>
    </submittedName>
</protein>
<organism evidence="1">
    <name type="scientific">Arundo donax</name>
    <name type="common">Giant reed</name>
    <name type="synonym">Donax arundinaceus</name>
    <dbReference type="NCBI Taxonomy" id="35708"/>
    <lineage>
        <taxon>Eukaryota</taxon>
        <taxon>Viridiplantae</taxon>
        <taxon>Streptophyta</taxon>
        <taxon>Embryophyta</taxon>
        <taxon>Tracheophyta</taxon>
        <taxon>Spermatophyta</taxon>
        <taxon>Magnoliopsida</taxon>
        <taxon>Liliopsida</taxon>
        <taxon>Poales</taxon>
        <taxon>Poaceae</taxon>
        <taxon>PACMAD clade</taxon>
        <taxon>Arundinoideae</taxon>
        <taxon>Arundineae</taxon>
        <taxon>Arundo</taxon>
    </lineage>
</organism>
<sequence length="26" mass="2925">MALILSIDLHSRGFTRTFSEFTLGLV</sequence>
<dbReference type="AlphaFoldDB" id="A0A0A9F826"/>
<name>A0A0A9F826_ARUDO</name>
<accession>A0A0A9F826</accession>